<organism evidence="2 3">
    <name type="scientific">Methanoplanus endosymbiosus</name>
    <dbReference type="NCBI Taxonomy" id="33865"/>
    <lineage>
        <taxon>Archaea</taxon>
        <taxon>Methanobacteriati</taxon>
        <taxon>Methanobacteriota</taxon>
        <taxon>Stenosarchaea group</taxon>
        <taxon>Methanomicrobia</taxon>
        <taxon>Methanomicrobiales</taxon>
        <taxon>Methanomicrobiaceae</taxon>
        <taxon>Methanoplanus</taxon>
    </lineage>
</organism>
<accession>A0A9E7TJ84</accession>
<evidence type="ECO:0000313" key="2">
    <source>
        <dbReference type="EMBL" id="UUX91619.1"/>
    </source>
</evidence>
<evidence type="ECO:0000313" key="3">
    <source>
        <dbReference type="Proteomes" id="UP001060368"/>
    </source>
</evidence>
<keyword evidence="3" id="KW-1185">Reference proteome</keyword>
<dbReference type="Proteomes" id="UP001060368">
    <property type="component" value="Chromosome"/>
</dbReference>
<proteinExistence type="predicted"/>
<dbReference type="AlphaFoldDB" id="A0A9E7TJ84"/>
<sequence length="97" mass="11596">MADNEPFKPKNKDAQALKREELVKMLSEVSKKLYKRIATDRFRAKESDQIYLAYARTFSQISQTLNSCLKDEELLELERRIDELENRQKSEKVKEWN</sequence>
<dbReference type="GeneID" id="74307951"/>
<dbReference type="InterPro" id="IPR058449">
    <property type="entry name" value="DUF8136"/>
</dbReference>
<reference evidence="2" key="1">
    <citation type="submission" date="2022-04" db="EMBL/GenBank/DDBJ databases">
        <title>Complete genome of Methanoplanus endosymbiosus DSM 3599.</title>
        <authorList>
            <person name="Chen S.-C."/>
            <person name="You Y.-T."/>
            <person name="Zhou Y.-Z."/>
            <person name="Lai M.-C."/>
        </authorList>
    </citation>
    <scope>NUCLEOTIDE SEQUENCE</scope>
    <source>
        <strain evidence="2">DSM 3599</strain>
    </source>
</reference>
<feature type="domain" description="DUF8136" evidence="1">
    <location>
        <begin position="25"/>
        <end position="88"/>
    </location>
</feature>
<dbReference type="EMBL" id="CP096115">
    <property type="protein sequence ID" value="UUX91619.1"/>
    <property type="molecule type" value="Genomic_DNA"/>
</dbReference>
<protein>
    <recommendedName>
        <fullName evidence="1">DUF8136 domain-containing protein</fullName>
    </recommendedName>
</protein>
<dbReference type="RefSeq" id="WP_257741771.1">
    <property type="nucleotide sequence ID" value="NZ_CP096115.1"/>
</dbReference>
<evidence type="ECO:0000259" key="1">
    <source>
        <dbReference type="Pfam" id="PF26457"/>
    </source>
</evidence>
<name>A0A9E7TJ84_9EURY</name>
<gene>
    <name evidence="2" type="ORF">L6E24_09575</name>
</gene>
<dbReference type="Pfam" id="PF26457">
    <property type="entry name" value="DUF8136"/>
    <property type="match status" value="1"/>
</dbReference>
<dbReference type="KEGG" id="mend:L6E24_09575"/>